<evidence type="ECO:0000313" key="2">
    <source>
        <dbReference type="EMBL" id="RPA82619.1"/>
    </source>
</evidence>
<keyword evidence="3" id="KW-1185">Reference proteome</keyword>
<feature type="region of interest" description="Disordered" evidence="1">
    <location>
        <begin position="221"/>
        <end position="264"/>
    </location>
</feature>
<proteinExistence type="predicted"/>
<dbReference type="Proteomes" id="UP000275078">
    <property type="component" value="Unassembled WGS sequence"/>
</dbReference>
<dbReference type="AlphaFoldDB" id="A0A3N4I980"/>
<evidence type="ECO:0000256" key="1">
    <source>
        <dbReference type="SAM" id="MobiDB-lite"/>
    </source>
</evidence>
<accession>A0A3N4I980</accession>
<organism evidence="2 3">
    <name type="scientific">Ascobolus immersus RN42</name>
    <dbReference type="NCBI Taxonomy" id="1160509"/>
    <lineage>
        <taxon>Eukaryota</taxon>
        <taxon>Fungi</taxon>
        <taxon>Dikarya</taxon>
        <taxon>Ascomycota</taxon>
        <taxon>Pezizomycotina</taxon>
        <taxon>Pezizomycetes</taxon>
        <taxon>Pezizales</taxon>
        <taxon>Ascobolaceae</taxon>
        <taxon>Ascobolus</taxon>
    </lineage>
</organism>
<evidence type="ECO:0000313" key="3">
    <source>
        <dbReference type="Proteomes" id="UP000275078"/>
    </source>
</evidence>
<name>A0A3N4I980_ASCIM</name>
<feature type="compositionally biased region" description="Basic residues" evidence="1">
    <location>
        <begin position="181"/>
        <end position="191"/>
    </location>
</feature>
<feature type="compositionally biased region" description="Low complexity" evidence="1">
    <location>
        <begin position="170"/>
        <end position="180"/>
    </location>
</feature>
<protein>
    <submittedName>
        <fullName evidence="2">Uncharacterized protein</fullName>
    </submittedName>
</protein>
<gene>
    <name evidence="2" type="ORF">BJ508DRAFT_86500</name>
</gene>
<sequence>MVIKQPSTCSQTQEVGSKQLSASSFSSPFPVSRPHYDIDIVLFSLQFSLITYCSVPVTSTCQTILILTMSFRRHSTTPPNNRTRPNKLRKRYPSSPPRHQQTSSPFMVPHAPLSVTLQLPETASLSLSTETTSQTTSYILRKPPGTRWYSISGLLNPLQAVCGCCLDGSGSEGMDSGSSRSARKGRRKLNAGRKSGARAGGKEEGGRYVVTFFVRRAGTVRGRPETSPATCKKGKEWWESSSAESSQTKLPAADESEPSTPGVAVTSFEFEDLDIAREVWLKEARKAQAAQAATMNFDGMKDLGDEIRRRKTERKNNALGSDVWWSDRFMETEDDDEDKLEVTISVPLGHDAFYEKRESQNGEMVELCFRRERRRGTW</sequence>
<dbReference type="EMBL" id="ML119670">
    <property type="protein sequence ID" value="RPA82619.1"/>
    <property type="molecule type" value="Genomic_DNA"/>
</dbReference>
<reference evidence="2 3" key="1">
    <citation type="journal article" date="2018" name="Nat. Ecol. Evol.">
        <title>Pezizomycetes genomes reveal the molecular basis of ectomycorrhizal truffle lifestyle.</title>
        <authorList>
            <person name="Murat C."/>
            <person name="Payen T."/>
            <person name="Noel B."/>
            <person name="Kuo A."/>
            <person name="Morin E."/>
            <person name="Chen J."/>
            <person name="Kohler A."/>
            <person name="Krizsan K."/>
            <person name="Balestrini R."/>
            <person name="Da Silva C."/>
            <person name="Montanini B."/>
            <person name="Hainaut M."/>
            <person name="Levati E."/>
            <person name="Barry K.W."/>
            <person name="Belfiori B."/>
            <person name="Cichocki N."/>
            <person name="Clum A."/>
            <person name="Dockter R.B."/>
            <person name="Fauchery L."/>
            <person name="Guy J."/>
            <person name="Iotti M."/>
            <person name="Le Tacon F."/>
            <person name="Lindquist E.A."/>
            <person name="Lipzen A."/>
            <person name="Malagnac F."/>
            <person name="Mello A."/>
            <person name="Molinier V."/>
            <person name="Miyauchi S."/>
            <person name="Poulain J."/>
            <person name="Riccioni C."/>
            <person name="Rubini A."/>
            <person name="Sitrit Y."/>
            <person name="Splivallo R."/>
            <person name="Traeger S."/>
            <person name="Wang M."/>
            <person name="Zifcakova L."/>
            <person name="Wipf D."/>
            <person name="Zambonelli A."/>
            <person name="Paolocci F."/>
            <person name="Nowrousian M."/>
            <person name="Ottonello S."/>
            <person name="Baldrian P."/>
            <person name="Spatafora J.W."/>
            <person name="Henrissat B."/>
            <person name="Nagy L.G."/>
            <person name="Aury J.M."/>
            <person name="Wincker P."/>
            <person name="Grigoriev I.V."/>
            <person name="Bonfante P."/>
            <person name="Martin F.M."/>
        </authorList>
    </citation>
    <scope>NUCLEOTIDE SEQUENCE [LARGE SCALE GENOMIC DNA]</scope>
    <source>
        <strain evidence="2 3">RN42</strain>
    </source>
</reference>
<feature type="region of interest" description="Disordered" evidence="1">
    <location>
        <begin position="170"/>
        <end position="202"/>
    </location>
</feature>
<feature type="region of interest" description="Disordered" evidence="1">
    <location>
        <begin position="74"/>
        <end position="105"/>
    </location>
</feature>